<keyword evidence="2" id="KW-0813">Transport</keyword>
<feature type="signal peptide" evidence="4">
    <location>
        <begin position="1"/>
        <end position="20"/>
    </location>
</feature>
<dbReference type="OrthoDB" id="9768630at2"/>
<keyword evidence="3 4" id="KW-0732">Signal</keyword>
<dbReference type="PROSITE" id="PS51257">
    <property type="entry name" value="PROKAR_LIPOPROTEIN"/>
    <property type="match status" value="1"/>
</dbReference>
<dbReference type="GO" id="GO:0042956">
    <property type="term" value="P:maltodextrin transmembrane transport"/>
    <property type="evidence" value="ECO:0007669"/>
    <property type="project" value="TreeGrafter"/>
</dbReference>
<evidence type="ECO:0000313" key="5">
    <source>
        <dbReference type="EMBL" id="CUQ93247.1"/>
    </source>
</evidence>
<proteinExistence type="inferred from homology"/>
<dbReference type="Pfam" id="PF13416">
    <property type="entry name" value="SBP_bac_8"/>
    <property type="match status" value="1"/>
</dbReference>
<dbReference type="PANTHER" id="PTHR30061:SF50">
    <property type="entry name" value="MALTOSE_MALTODEXTRIN-BINDING PERIPLASMIC PROTEIN"/>
    <property type="match status" value="1"/>
</dbReference>
<evidence type="ECO:0000313" key="6">
    <source>
        <dbReference type="Proteomes" id="UP000078383"/>
    </source>
</evidence>
<dbReference type="GO" id="GO:1901982">
    <property type="term" value="F:maltose binding"/>
    <property type="evidence" value="ECO:0007669"/>
    <property type="project" value="TreeGrafter"/>
</dbReference>
<comment type="similarity">
    <text evidence="1">Belongs to the bacterial solute-binding protein 1 family.</text>
</comment>
<evidence type="ECO:0000256" key="2">
    <source>
        <dbReference type="ARBA" id="ARBA00022448"/>
    </source>
</evidence>
<accession>A0A173W5P6</accession>
<dbReference type="GO" id="GO:0055052">
    <property type="term" value="C:ATP-binding cassette (ABC) transporter complex, substrate-binding subunit-containing"/>
    <property type="evidence" value="ECO:0007669"/>
    <property type="project" value="TreeGrafter"/>
</dbReference>
<dbReference type="Gene3D" id="3.40.190.10">
    <property type="entry name" value="Periplasmic binding protein-like II"/>
    <property type="match status" value="1"/>
</dbReference>
<organism evidence="5 6">
    <name type="scientific">[Ruminococcus] torques</name>
    <dbReference type="NCBI Taxonomy" id="33039"/>
    <lineage>
        <taxon>Bacteria</taxon>
        <taxon>Bacillati</taxon>
        <taxon>Bacillota</taxon>
        <taxon>Clostridia</taxon>
        <taxon>Lachnospirales</taxon>
        <taxon>Lachnospiraceae</taxon>
        <taxon>Mediterraneibacter</taxon>
    </lineage>
</organism>
<reference evidence="5 6" key="1">
    <citation type="submission" date="2015-09" db="EMBL/GenBank/DDBJ databases">
        <authorList>
            <consortium name="Pathogen Informatics"/>
        </authorList>
    </citation>
    <scope>NUCLEOTIDE SEQUENCE [LARGE SCALE GENOMIC DNA]</scope>
    <source>
        <strain evidence="5 6">2789STDY5834889</strain>
    </source>
</reference>
<evidence type="ECO:0000256" key="4">
    <source>
        <dbReference type="SAM" id="SignalP"/>
    </source>
</evidence>
<gene>
    <name evidence="5" type="primary">lacE</name>
    <name evidence="5" type="ORF">ERS852502_02842</name>
</gene>
<dbReference type="GO" id="GO:0015768">
    <property type="term" value="P:maltose transport"/>
    <property type="evidence" value="ECO:0007669"/>
    <property type="project" value="TreeGrafter"/>
</dbReference>
<dbReference type="GeneID" id="303258607"/>
<dbReference type="PANTHER" id="PTHR30061">
    <property type="entry name" value="MALTOSE-BINDING PERIPLASMIC PROTEIN"/>
    <property type="match status" value="1"/>
</dbReference>
<dbReference type="InterPro" id="IPR006059">
    <property type="entry name" value="SBP"/>
</dbReference>
<name>A0A173W5P6_9FIRM</name>
<evidence type="ECO:0000256" key="3">
    <source>
        <dbReference type="ARBA" id="ARBA00022729"/>
    </source>
</evidence>
<dbReference type="RefSeq" id="WP_055158198.1">
    <property type="nucleotide sequence ID" value="NZ_CZBR01000013.1"/>
</dbReference>
<evidence type="ECO:0000256" key="1">
    <source>
        <dbReference type="ARBA" id="ARBA00008520"/>
    </source>
</evidence>
<dbReference type="EMBL" id="CZBX01000022">
    <property type="protein sequence ID" value="CUQ93247.1"/>
    <property type="molecule type" value="Genomic_DNA"/>
</dbReference>
<dbReference type="Proteomes" id="UP000078383">
    <property type="component" value="Unassembled WGS sequence"/>
</dbReference>
<protein>
    <submittedName>
        <fullName evidence="5">Lactose-binding protein</fullName>
    </submittedName>
</protein>
<dbReference type="SUPFAM" id="SSF53850">
    <property type="entry name" value="Periplasmic binding protein-like II"/>
    <property type="match status" value="1"/>
</dbReference>
<dbReference type="AlphaFoldDB" id="A0A173W5P6"/>
<feature type="chain" id="PRO_5038552552" evidence="4">
    <location>
        <begin position="21"/>
        <end position="427"/>
    </location>
</feature>
<sequence length="427" mass="46549">MRKKIVAILLAATMAIGITACGNQSESNKDDNTITVWCWDKTFNIFAMEEAAKIYQEDHQDVKIDIVEVGDVDVQSRLTTAGISGDLSTLPDVFLMLDQSFQKNVISYPDIFTEISEKKIDFSEFAPGKTDFSVVDGKHYGVPFDNGVAIACYRTDILQEAGMTLEDFTDITWDEWIEKGKVVLEKTGKPLLTTTAGECDLLTMMLQSAGASLFNEDGTTNIAKNDTLKKVIDTYCKMKDSGVLQEVNNWDEYTGSMVNSEVAGVINGCWIMGTIQTAEDQSGKWAITNIPKLTNVKGATNYSNNGGSSWAISGNCGNVELAEDFLASTFAGSTELYDNILSCGAISTWTPAGDSDAYAVPNEFFSGDAVFEKIVDYSTKVPSIITGPYFNEARDAISVATTNITNGADLEKELKKTEDTVNFNMGQ</sequence>